<dbReference type="AlphaFoldDB" id="A0A8H3MFV7"/>
<sequence length="569" mass="66165">MSKMNEWSKWIDEAVSKKHIKHYEYKHFKNIQEIGTGGFGKVYRAKWKNSYQYFALKSLLNIDESAIKELVHEIELQREVTFHNNIISFYGVTISDQENQRDDIKKYFLVMEYADGGSLSNYLKENYKKLTWEVKLKLAYQLTNAVLCLHDEDIIHRDLHSNNVLVNQNIIKLADFGLSRRIEASTKMKRDLFGVVPYVDPKKFSDRSYTLNKKSDVYSVGVLLWEISSGQPPFYVEGESYDGSLAVQIMQGLRETTVPDTPIEYAKIYTECWNDNPNNRPSIYEVVERLNVIINQQNLDEMIDQISIENIALNNIEMPSHGELSLLIQNFDKMNTREIVEFMTPPSETISQNILPENDLRITVDVIVEFILEMSNKRDSFNSKQTILDCINNQNINTQEIYNWLCDNQNYNSYSIFLLGFFNYYGIETNENHKKAFNLFIKASEQEHILAQYFVGRCYGQGHGAPKNKKLAFEYYEKVASKDCAIGQLWVGVCYDRGFGVNKDPKLAFYWYEKASNNGNIIAMSNIGVCYNYGDGVKKDINKATYWYKQSAEQGYEFAQEQLNKLIKK</sequence>
<dbReference type="InterPro" id="IPR006597">
    <property type="entry name" value="Sel1-like"/>
</dbReference>
<dbReference type="GO" id="GO:0004674">
    <property type="term" value="F:protein serine/threonine kinase activity"/>
    <property type="evidence" value="ECO:0007669"/>
    <property type="project" value="TreeGrafter"/>
</dbReference>
<keyword evidence="1" id="KW-0547">Nucleotide-binding</keyword>
<accession>A0A8H3MFV7</accession>
<dbReference type="Gene3D" id="1.10.510.10">
    <property type="entry name" value="Transferase(Phosphotransferase) domain 1"/>
    <property type="match status" value="1"/>
</dbReference>
<evidence type="ECO:0000256" key="1">
    <source>
        <dbReference type="PROSITE-ProRule" id="PRU10141"/>
    </source>
</evidence>
<dbReference type="SMART" id="SM00671">
    <property type="entry name" value="SEL1"/>
    <property type="match status" value="4"/>
</dbReference>
<protein>
    <submittedName>
        <fullName evidence="3">Kinase-like domain-containing protein</fullName>
    </submittedName>
</protein>
<dbReference type="InterPro" id="IPR011009">
    <property type="entry name" value="Kinase-like_dom_sf"/>
</dbReference>
<evidence type="ECO:0000313" key="4">
    <source>
        <dbReference type="Proteomes" id="UP000615446"/>
    </source>
</evidence>
<gene>
    <name evidence="3" type="ORF">RCL2_003088300</name>
</gene>
<dbReference type="Pfam" id="PF07714">
    <property type="entry name" value="PK_Tyr_Ser-Thr"/>
    <property type="match status" value="1"/>
</dbReference>
<dbReference type="InterPro" id="IPR000719">
    <property type="entry name" value="Prot_kinase_dom"/>
</dbReference>
<dbReference type="Proteomes" id="UP000615446">
    <property type="component" value="Unassembled WGS sequence"/>
</dbReference>
<keyword evidence="3" id="KW-0808">Transferase</keyword>
<dbReference type="Pfam" id="PF08238">
    <property type="entry name" value="Sel1"/>
    <property type="match status" value="4"/>
</dbReference>
<dbReference type="EMBL" id="BLAL01000356">
    <property type="protein sequence ID" value="GET04583.1"/>
    <property type="molecule type" value="Genomic_DNA"/>
</dbReference>
<dbReference type="InterPro" id="IPR017441">
    <property type="entry name" value="Protein_kinase_ATP_BS"/>
</dbReference>
<dbReference type="InterPro" id="IPR001245">
    <property type="entry name" value="Ser-Thr/Tyr_kinase_cat_dom"/>
</dbReference>
<evidence type="ECO:0000259" key="2">
    <source>
        <dbReference type="PROSITE" id="PS50011"/>
    </source>
</evidence>
<proteinExistence type="predicted"/>
<dbReference type="Gene3D" id="1.25.40.10">
    <property type="entry name" value="Tetratricopeptide repeat domain"/>
    <property type="match status" value="1"/>
</dbReference>
<dbReference type="InterPro" id="IPR051681">
    <property type="entry name" value="Ser/Thr_Kinases-Pseudokinases"/>
</dbReference>
<dbReference type="GO" id="GO:0005524">
    <property type="term" value="F:ATP binding"/>
    <property type="evidence" value="ECO:0007669"/>
    <property type="project" value="UniProtKB-UniRule"/>
</dbReference>
<keyword evidence="3" id="KW-0418">Kinase</keyword>
<dbReference type="SUPFAM" id="SSF56112">
    <property type="entry name" value="Protein kinase-like (PK-like)"/>
    <property type="match status" value="1"/>
</dbReference>
<name>A0A8H3MFV7_9GLOM</name>
<dbReference type="OrthoDB" id="5984265at2759"/>
<keyword evidence="1" id="KW-0067">ATP-binding</keyword>
<dbReference type="PRINTS" id="PR00109">
    <property type="entry name" value="TYRKINASE"/>
</dbReference>
<dbReference type="PANTHER" id="PTHR44329:SF293">
    <property type="entry name" value="MITOGEN-ACTIVATED PROTEIN KINASE KINASE KINASE"/>
    <property type="match status" value="1"/>
</dbReference>
<feature type="domain" description="Protein kinase" evidence="2">
    <location>
        <begin position="28"/>
        <end position="294"/>
    </location>
</feature>
<evidence type="ECO:0000313" key="3">
    <source>
        <dbReference type="EMBL" id="GET04583.1"/>
    </source>
</evidence>
<dbReference type="SUPFAM" id="SSF81901">
    <property type="entry name" value="HCP-like"/>
    <property type="match status" value="1"/>
</dbReference>
<dbReference type="InterPro" id="IPR011990">
    <property type="entry name" value="TPR-like_helical_dom_sf"/>
</dbReference>
<dbReference type="PROSITE" id="PS00107">
    <property type="entry name" value="PROTEIN_KINASE_ATP"/>
    <property type="match status" value="1"/>
</dbReference>
<dbReference type="PANTHER" id="PTHR44329">
    <property type="entry name" value="SERINE/THREONINE-PROTEIN KINASE TNNI3K-RELATED"/>
    <property type="match status" value="1"/>
</dbReference>
<feature type="binding site" evidence="1">
    <location>
        <position position="57"/>
    </location>
    <ligand>
        <name>ATP</name>
        <dbReference type="ChEBI" id="CHEBI:30616"/>
    </ligand>
</feature>
<comment type="caution">
    <text evidence="3">The sequence shown here is derived from an EMBL/GenBank/DDBJ whole genome shotgun (WGS) entry which is preliminary data.</text>
</comment>
<organism evidence="3 4">
    <name type="scientific">Rhizophagus clarus</name>
    <dbReference type="NCBI Taxonomy" id="94130"/>
    <lineage>
        <taxon>Eukaryota</taxon>
        <taxon>Fungi</taxon>
        <taxon>Fungi incertae sedis</taxon>
        <taxon>Mucoromycota</taxon>
        <taxon>Glomeromycotina</taxon>
        <taxon>Glomeromycetes</taxon>
        <taxon>Glomerales</taxon>
        <taxon>Glomeraceae</taxon>
        <taxon>Rhizophagus</taxon>
    </lineage>
</organism>
<dbReference type="PROSITE" id="PS50011">
    <property type="entry name" value="PROTEIN_KINASE_DOM"/>
    <property type="match status" value="1"/>
</dbReference>
<reference evidence="3" key="1">
    <citation type="submission" date="2019-10" db="EMBL/GenBank/DDBJ databases">
        <title>Conservation and host-specific expression of non-tandemly repeated heterogenous ribosome RNA gene in arbuscular mycorrhizal fungi.</title>
        <authorList>
            <person name="Maeda T."/>
            <person name="Kobayashi Y."/>
            <person name="Nakagawa T."/>
            <person name="Ezawa T."/>
            <person name="Yamaguchi K."/>
            <person name="Bino T."/>
            <person name="Nishimoto Y."/>
            <person name="Shigenobu S."/>
            <person name="Kawaguchi M."/>
        </authorList>
    </citation>
    <scope>NUCLEOTIDE SEQUENCE</scope>
    <source>
        <strain evidence="3">HR1</strain>
    </source>
</reference>